<reference evidence="3" key="1">
    <citation type="journal article" date="2012" name="Nat. Biotechnol.">
        <title>Reference genome sequence of the model plant Setaria.</title>
        <authorList>
            <person name="Bennetzen J.L."/>
            <person name="Schmutz J."/>
            <person name="Wang H."/>
            <person name="Percifield R."/>
            <person name="Hawkins J."/>
            <person name="Pontaroli A.C."/>
            <person name="Estep M."/>
            <person name="Feng L."/>
            <person name="Vaughn J.N."/>
            <person name="Grimwood J."/>
            <person name="Jenkins J."/>
            <person name="Barry K."/>
            <person name="Lindquist E."/>
            <person name="Hellsten U."/>
            <person name="Deshpande S."/>
            <person name="Wang X."/>
            <person name="Wu X."/>
            <person name="Mitros T."/>
            <person name="Triplett J."/>
            <person name="Yang X."/>
            <person name="Ye C.Y."/>
            <person name="Mauro-Herrera M."/>
            <person name="Wang L."/>
            <person name="Li P."/>
            <person name="Sharma M."/>
            <person name="Sharma R."/>
            <person name="Ronald P.C."/>
            <person name="Panaud O."/>
            <person name="Kellogg E.A."/>
            <person name="Brutnell T.P."/>
            <person name="Doust A.N."/>
            <person name="Tuskan G.A."/>
            <person name="Rokhsar D."/>
            <person name="Devos K.M."/>
        </authorList>
    </citation>
    <scope>NUCLEOTIDE SEQUENCE [LARGE SCALE GENOMIC DNA]</scope>
    <source>
        <strain evidence="3">Yugu1</strain>
    </source>
</reference>
<feature type="region of interest" description="Disordered" evidence="1">
    <location>
        <begin position="134"/>
        <end position="169"/>
    </location>
</feature>
<proteinExistence type="predicted"/>
<dbReference type="Pfam" id="PF12776">
    <property type="entry name" value="Myb_DNA-bind_3"/>
    <property type="match status" value="1"/>
</dbReference>
<dbReference type="STRING" id="4555.A0A368QVM6"/>
<protein>
    <recommendedName>
        <fullName evidence="2">Myb/SANT-like domain-containing protein</fullName>
    </recommendedName>
</protein>
<sequence>ASCTLNDRGYKNLQDKFFTQTGKNYTEKQLKNHWDNLKTLYGFWKSLWSNSSLGRHPVLGIPTASDEWWETNTKGHLKSEKKAFRHTPPPCLKQWEIMFEKSHVSGHSACIPGEEGGGDSIPNEEERDDDQIHEMGSDQFTPTSSTRTELKRKVKSSSSRKISPRKKGKNPMVWVMSRMVDDVISSNFVTSKVLIGDFTCESIREVMALVKECGAVEGSDEHYIATQLFKHSANREFFLSSFDTNEGRFNWLKRCYEERKT</sequence>
<feature type="domain" description="Myb/SANT-like" evidence="2">
    <location>
        <begin position="4"/>
        <end position="70"/>
    </location>
</feature>
<organism evidence="3">
    <name type="scientific">Setaria italica</name>
    <name type="common">Foxtail millet</name>
    <name type="synonym">Panicum italicum</name>
    <dbReference type="NCBI Taxonomy" id="4555"/>
    <lineage>
        <taxon>Eukaryota</taxon>
        <taxon>Viridiplantae</taxon>
        <taxon>Streptophyta</taxon>
        <taxon>Embryophyta</taxon>
        <taxon>Tracheophyta</taxon>
        <taxon>Spermatophyta</taxon>
        <taxon>Magnoliopsida</taxon>
        <taxon>Liliopsida</taxon>
        <taxon>Poales</taxon>
        <taxon>Poaceae</taxon>
        <taxon>PACMAD clade</taxon>
        <taxon>Panicoideae</taxon>
        <taxon>Panicodae</taxon>
        <taxon>Paniceae</taxon>
        <taxon>Cenchrinae</taxon>
        <taxon>Setaria</taxon>
    </lineage>
</organism>
<evidence type="ECO:0000259" key="2">
    <source>
        <dbReference type="Pfam" id="PF12776"/>
    </source>
</evidence>
<accession>A0A368QVM6</accession>
<reference evidence="3" key="2">
    <citation type="submission" date="2015-07" db="EMBL/GenBank/DDBJ databases">
        <authorList>
            <person name="Noorani M."/>
        </authorList>
    </citation>
    <scope>NUCLEOTIDE SEQUENCE</scope>
    <source>
        <strain evidence="3">Yugu1</strain>
    </source>
</reference>
<dbReference type="PANTHER" id="PTHR47069">
    <property type="match status" value="1"/>
</dbReference>
<dbReference type="AlphaFoldDB" id="A0A368QVM6"/>
<name>A0A368QVM6_SETIT</name>
<dbReference type="InterPro" id="IPR024752">
    <property type="entry name" value="Myb/SANT-like_dom"/>
</dbReference>
<gene>
    <name evidence="3" type="ORF">SETIT_4G183900v2</name>
</gene>
<evidence type="ECO:0000256" key="1">
    <source>
        <dbReference type="SAM" id="MobiDB-lite"/>
    </source>
</evidence>
<feature type="compositionally biased region" description="Polar residues" evidence="1">
    <location>
        <begin position="138"/>
        <end position="147"/>
    </location>
</feature>
<feature type="non-terminal residue" evidence="3">
    <location>
        <position position="1"/>
    </location>
</feature>
<dbReference type="EMBL" id="CM003531">
    <property type="protein sequence ID" value="RCV21989.1"/>
    <property type="molecule type" value="Genomic_DNA"/>
</dbReference>
<dbReference type="OrthoDB" id="683117at2759"/>
<dbReference type="PANTHER" id="PTHR47069:SF11">
    <property type="entry name" value="OS04G0275550 PROTEIN"/>
    <property type="match status" value="1"/>
</dbReference>
<evidence type="ECO:0000313" key="3">
    <source>
        <dbReference type="EMBL" id="RCV21989.1"/>
    </source>
</evidence>